<keyword evidence="3" id="KW-0021">Allosteric enzyme</keyword>
<feature type="domain" description="ATP-cone" evidence="10">
    <location>
        <begin position="28"/>
        <end position="119"/>
    </location>
</feature>
<dbReference type="PANTHER" id="PTHR11573:SF6">
    <property type="entry name" value="RIBONUCLEOSIDE-DIPHOSPHATE REDUCTASE LARGE SUBUNIT"/>
    <property type="match status" value="1"/>
</dbReference>
<dbReference type="NCBIfam" id="TIGR02506">
    <property type="entry name" value="NrdE_NrdA"/>
    <property type="match status" value="1"/>
</dbReference>
<dbReference type="PROSITE" id="PS00089">
    <property type="entry name" value="RIBORED_LARGE"/>
    <property type="match status" value="1"/>
</dbReference>
<evidence type="ECO:0000256" key="3">
    <source>
        <dbReference type="ARBA" id="ARBA00022533"/>
    </source>
</evidence>
<evidence type="ECO:0000256" key="4">
    <source>
        <dbReference type="ARBA" id="ARBA00022741"/>
    </source>
</evidence>
<proteinExistence type="inferred from homology"/>
<keyword evidence="7 9" id="KW-0215">Deoxyribonucleotide synthesis</keyword>
<evidence type="ECO:0000259" key="10">
    <source>
        <dbReference type="PROSITE" id="PS51161"/>
    </source>
</evidence>
<evidence type="ECO:0000256" key="1">
    <source>
        <dbReference type="ARBA" id="ARBA00010406"/>
    </source>
</evidence>
<keyword evidence="5 8" id="KW-0067">ATP-binding</keyword>
<comment type="similarity">
    <text evidence="1 9">Belongs to the ribonucleoside diphosphate reductase large chain family.</text>
</comment>
<dbReference type="Pfam" id="PF02867">
    <property type="entry name" value="Ribonuc_red_lgC"/>
    <property type="match status" value="1"/>
</dbReference>
<keyword evidence="4 8" id="KW-0547">Nucleotide-binding</keyword>
<evidence type="ECO:0000256" key="9">
    <source>
        <dbReference type="RuleBase" id="RU003410"/>
    </source>
</evidence>
<dbReference type="PANTHER" id="PTHR11573">
    <property type="entry name" value="RIBONUCLEOSIDE-DIPHOSPHATE REDUCTASE LARGE CHAIN"/>
    <property type="match status" value="1"/>
</dbReference>
<evidence type="ECO:0000313" key="12">
    <source>
        <dbReference type="Proteomes" id="UP000830275"/>
    </source>
</evidence>
<dbReference type="Gene3D" id="3.20.70.20">
    <property type="match status" value="1"/>
</dbReference>
<dbReference type="GO" id="GO:0005524">
    <property type="term" value="F:ATP binding"/>
    <property type="evidence" value="ECO:0007669"/>
    <property type="project" value="UniProtKB-UniRule"/>
</dbReference>
<evidence type="ECO:0000256" key="2">
    <source>
        <dbReference type="ARBA" id="ARBA00012274"/>
    </source>
</evidence>
<dbReference type="PRINTS" id="PR01183">
    <property type="entry name" value="RIBORDTASEM1"/>
</dbReference>
<evidence type="ECO:0000256" key="6">
    <source>
        <dbReference type="ARBA" id="ARBA00023002"/>
    </source>
</evidence>
<dbReference type="InterPro" id="IPR013346">
    <property type="entry name" value="NrdE_NrdA_C"/>
</dbReference>
<evidence type="ECO:0000256" key="7">
    <source>
        <dbReference type="ARBA" id="ARBA00023116"/>
    </source>
</evidence>
<comment type="function">
    <text evidence="9">Provides the precursors necessary for DNA synthesis. Catalyzes the biosynthesis of deoxyribonucleotides from the corresponding ribonucleotides.</text>
</comment>
<dbReference type="Proteomes" id="UP000830275">
    <property type="component" value="Segment"/>
</dbReference>
<dbReference type="Pfam" id="PF00317">
    <property type="entry name" value="Ribonuc_red_lgN"/>
    <property type="match status" value="1"/>
</dbReference>
<dbReference type="CDD" id="cd01679">
    <property type="entry name" value="RNR_I"/>
    <property type="match status" value="1"/>
</dbReference>
<dbReference type="GO" id="GO:0009263">
    <property type="term" value="P:deoxyribonucleotide biosynthetic process"/>
    <property type="evidence" value="ECO:0007669"/>
    <property type="project" value="UniProtKB-KW"/>
</dbReference>
<dbReference type="PROSITE" id="PS51161">
    <property type="entry name" value="ATP_CONE"/>
    <property type="match status" value="1"/>
</dbReference>
<evidence type="ECO:0000256" key="8">
    <source>
        <dbReference type="PROSITE-ProRule" id="PRU00492"/>
    </source>
</evidence>
<keyword evidence="6 9" id="KW-0560">Oxidoreductase</keyword>
<keyword evidence="12" id="KW-1185">Reference proteome</keyword>
<accession>A0AAE6R6E0</accession>
<evidence type="ECO:0000256" key="5">
    <source>
        <dbReference type="ARBA" id="ARBA00022840"/>
    </source>
</evidence>
<dbReference type="Pfam" id="PF03477">
    <property type="entry name" value="ATP-cone"/>
    <property type="match status" value="1"/>
</dbReference>
<protein>
    <recommendedName>
        <fullName evidence="2 9">Ribonucleoside-diphosphate reductase</fullName>
        <ecNumber evidence="2 9">1.17.4.1</ecNumber>
    </recommendedName>
</protein>
<dbReference type="InterPro" id="IPR008926">
    <property type="entry name" value="RNR_R1-su_N"/>
</dbReference>
<gene>
    <name evidence="11" type="primary">Rr1</name>
    <name evidence="11" type="ORF">Eudi_ORF132</name>
</gene>
<comment type="catalytic activity">
    <reaction evidence="9">
        <text>a 2'-deoxyribonucleoside 5'-diphosphate + [thioredoxin]-disulfide + H2O = a ribonucleoside 5'-diphosphate + [thioredoxin]-dithiol</text>
        <dbReference type="Rhea" id="RHEA:23252"/>
        <dbReference type="Rhea" id="RHEA-COMP:10698"/>
        <dbReference type="Rhea" id="RHEA-COMP:10700"/>
        <dbReference type="ChEBI" id="CHEBI:15377"/>
        <dbReference type="ChEBI" id="CHEBI:29950"/>
        <dbReference type="ChEBI" id="CHEBI:50058"/>
        <dbReference type="ChEBI" id="CHEBI:57930"/>
        <dbReference type="ChEBI" id="CHEBI:73316"/>
        <dbReference type="EC" id="1.17.4.1"/>
    </reaction>
</comment>
<dbReference type="GO" id="GO:0004748">
    <property type="term" value="F:ribonucleoside-diphosphate reductase activity, thioredoxin disulfide as acceptor"/>
    <property type="evidence" value="ECO:0007669"/>
    <property type="project" value="UniProtKB-EC"/>
</dbReference>
<dbReference type="InterPro" id="IPR039718">
    <property type="entry name" value="Rrm1"/>
</dbReference>
<dbReference type="SUPFAM" id="SSF48168">
    <property type="entry name" value="R1 subunit of ribonucleotide reductase, N-terminal domain"/>
    <property type="match status" value="1"/>
</dbReference>
<dbReference type="EC" id="1.17.4.1" evidence="2 9"/>
<sequence>MLSTSTTFIKNNNNISCSSSSNGNIKKLYVTKRDGSREAIHLDKITSKLQKLSYNLNADYIDPASITLQVVKMIYAGVTTEELDMHAARETASMAYIHHDYALLAGRIMVHNLHRNVDASFERVMERLRLHNLVSAELLDIVRRHANVLELRIDHSLDFDYKYFGYKTLENGYLKKIDGKVAERIQHMLMRVALGIHGRDIESALETYTLMSQKMFTHASPTLFAAGSDLPQLSSCFLLTVRDDSIKGIYDTLRDCALISKFGGGIGVNVHDVRARGSRIRSTNGTASGLESMLRVFNNVVRHVDQGGKRKGAMAIYLEPWHADVYDVLNLKRNMGAEDKKARDLLYALWVPDLFMQRVHNDEMWSLMCPDICPDLSDACGKSFDELYTRYERAGRYVKQIAARDLFRFIVETQVETGTPYMLYKDACNRKSNQNNLGTIKCSNLCAEIVEYNDGHETAVCNLASVCVNRCIENGTFNFHTLKHITKVIVKNLNKIIDINYYPLESARLSNFKHRPIGVGIQGLADAFVVLRMPYESDRAKLLNRQIAETVYYGALEASCELAQVETPYDSYEGSPASRGLLQYDMWNVTPTDLWDWSALKSEIAKHGLRNSLLVAYMPTATTAQILGNNESFEPFTNNVYVRRVLAGDFQVINQYLVDDLIALNLYDENMRNQIIAANGSVQHIASIPQHIKNLYKTVWEMKTKTLIDMAADRGAFIDQSQSFNIFLAEPTYALLTSVHMHAWKKGLKTGMYYLRTKPAADAIKFTLNKTQVFSQDNENYNNNNGEDNEQKEVCCAATNCDYCSC</sequence>
<reference evidence="11 12" key="1">
    <citation type="journal article" date="2019" name="Viruses">
        <title>Genome Analysis of a Novel Clade II.b Alphabaculovirus Obtained from Artaxa digramma.</title>
        <authorList>
            <person name="Li J."/>
            <person name="Duan X."/>
            <person name="Wang Q."/>
            <person name="Zhang L."/>
            <person name="Deng F."/>
            <person name="Wang H."/>
            <person name="Hu Z."/>
            <person name="Wang M."/>
            <person name="Wang J."/>
        </authorList>
    </citation>
    <scope>NUCLEOTIDE SEQUENCE [LARGE SCALE GENOMIC DNA]</scope>
    <source>
        <strain evidence="11 12">424</strain>
    </source>
</reference>
<organism evidence="11 12">
    <name type="scientific">Artaxa digramma nucleopolyhedrovirus</name>
    <dbReference type="NCBI Taxonomy" id="3070910"/>
    <lineage>
        <taxon>Viruses</taxon>
        <taxon>Viruses incertae sedis</taxon>
        <taxon>Naldaviricetes</taxon>
        <taxon>Lefavirales</taxon>
        <taxon>Baculoviridae</taxon>
        <taxon>Alphabaculovirus</taxon>
        <taxon>Alphabaculovirus ardigrammae</taxon>
    </lineage>
</organism>
<dbReference type="EMBL" id="MN233792">
    <property type="protein sequence ID" value="QHB21791.1"/>
    <property type="molecule type" value="Genomic_DNA"/>
</dbReference>
<dbReference type="InterPro" id="IPR005144">
    <property type="entry name" value="ATP-cone_dom"/>
</dbReference>
<evidence type="ECO:0000313" key="11">
    <source>
        <dbReference type="EMBL" id="QHB21791.1"/>
    </source>
</evidence>
<dbReference type="InterPro" id="IPR000788">
    <property type="entry name" value="RNR_lg_C"/>
</dbReference>
<name>A0AAE6R6E0_9ABAC</name>
<dbReference type="InterPro" id="IPR013509">
    <property type="entry name" value="RNR_lsu_N"/>
</dbReference>
<dbReference type="SUPFAM" id="SSF51998">
    <property type="entry name" value="PFL-like glycyl radical enzymes"/>
    <property type="match status" value="1"/>
</dbReference>